<accession>A0AA35ZYZ6</accession>
<evidence type="ECO:0008006" key="4">
    <source>
        <dbReference type="Google" id="ProtNLM"/>
    </source>
</evidence>
<reference evidence="2" key="1">
    <citation type="submission" date="2023-04" db="EMBL/GenBank/DDBJ databases">
        <authorList>
            <person name="Vijverberg K."/>
            <person name="Xiong W."/>
            <person name="Schranz E."/>
        </authorList>
    </citation>
    <scope>NUCLEOTIDE SEQUENCE</scope>
</reference>
<feature type="compositionally biased region" description="Low complexity" evidence="1">
    <location>
        <begin position="96"/>
        <end position="106"/>
    </location>
</feature>
<feature type="region of interest" description="Disordered" evidence="1">
    <location>
        <begin position="51"/>
        <end position="178"/>
    </location>
</feature>
<organism evidence="2 3">
    <name type="scientific">Lactuca saligna</name>
    <name type="common">Willowleaf lettuce</name>
    <dbReference type="NCBI Taxonomy" id="75948"/>
    <lineage>
        <taxon>Eukaryota</taxon>
        <taxon>Viridiplantae</taxon>
        <taxon>Streptophyta</taxon>
        <taxon>Embryophyta</taxon>
        <taxon>Tracheophyta</taxon>
        <taxon>Spermatophyta</taxon>
        <taxon>Magnoliopsida</taxon>
        <taxon>eudicotyledons</taxon>
        <taxon>Gunneridae</taxon>
        <taxon>Pentapetalae</taxon>
        <taxon>asterids</taxon>
        <taxon>campanulids</taxon>
        <taxon>Asterales</taxon>
        <taxon>Asteraceae</taxon>
        <taxon>Cichorioideae</taxon>
        <taxon>Cichorieae</taxon>
        <taxon>Lactucinae</taxon>
        <taxon>Lactuca</taxon>
    </lineage>
</organism>
<evidence type="ECO:0000256" key="1">
    <source>
        <dbReference type="SAM" id="MobiDB-lite"/>
    </source>
</evidence>
<evidence type="ECO:0000313" key="2">
    <source>
        <dbReference type="EMBL" id="CAI9301520.1"/>
    </source>
</evidence>
<sequence length="202" mass="21925">MVKKLLKSTPRKFLHIVASLEQVLDLKTVGFEDIVGRLKAYEERVKEADDSNEGSKALFVDGGNQSWRRKGKAINQGTGTTGNNIHGSSGSGSGSCGSNMSSGSGSKAKKAQRKSNNSRSNRWDWIKEAGTNNEESGSFVIPWDYPRDDASTNQGNDVNNDPIQSDHEIGDEGEVQDNQQPSLVGCGTYLFLASEYFGFAIL</sequence>
<protein>
    <recommendedName>
        <fullName evidence="4">Zinc finger, CCHC-type</fullName>
    </recommendedName>
</protein>
<proteinExistence type="predicted"/>
<feature type="compositionally biased region" description="Low complexity" evidence="1">
    <location>
        <begin position="77"/>
        <end position="88"/>
    </location>
</feature>
<evidence type="ECO:0000313" key="3">
    <source>
        <dbReference type="Proteomes" id="UP001177003"/>
    </source>
</evidence>
<keyword evidence="3" id="KW-1185">Reference proteome</keyword>
<name>A0AA35ZYZ6_LACSI</name>
<feature type="compositionally biased region" description="Polar residues" evidence="1">
    <location>
        <begin position="151"/>
        <end position="163"/>
    </location>
</feature>
<dbReference type="EMBL" id="OX465085">
    <property type="protein sequence ID" value="CAI9301520.1"/>
    <property type="molecule type" value="Genomic_DNA"/>
</dbReference>
<gene>
    <name evidence="2" type="ORF">LSALG_LOCUS40067</name>
</gene>
<dbReference type="AlphaFoldDB" id="A0AA35ZYZ6"/>
<dbReference type="Proteomes" id="UP001177003">
    <property type="component" value="Chromosome 9"/>
</dbReference>